<dbReference type="Proteomes" id="UP001432322">
    <property type="component" value="Unassembled WGS sequence"/>
</dbReference>
<proteinExistence type="predicted"/>
<accession>A0AAV5V5V9</accession>
<dbReference type="EMBL" id="BTSY01000002">
    <property type="protein sequence ID" value="GMT13733.1"/>
    <property type="molecule type" value="Genomic_DNA"/>
</dbReference>
<sequence>GQVFGVLNDEIFSDEVSSCSESEASSVASSASGSDVSVKCHEHRSLEAESTDVSVMEEQE</sequence>
<evidence type="ECO:0000313" key="3">
    <source>
        <dbReference type="Proteomes" id="UP001432322"/>
    </source>
</evidence>
<evidence type="ECO:0000256" key="1">
    <source>
        <dbReference type="SAM" id="MobiDB-lite"/>
    </source>
</evidence>
<feature type="compositionally biased region" description="Basic and acidic residues" evidence="1">
    <location>
        <begin position="38"/>
        <end position="47"/>
    </location>
</feature>
<feature type="compositionally biased region" description="Low complexity" evidence="1">
    <location>
        <begin position="22"/>
        <end position="37"/>
    </location>
</feature>
<gene>
    <name evidence="2" type="ORF">PFISCL1PPCAC_5030</name>
</gene>
<dbReference type="AlphaFoldDB" id="A0AAV5V5V9"/>
<reference evidence="2" key="1">
    <citation type="submission" date="2023-10" db="EMBL/GenBank/DDBJ databases">
        <title>Genome assembly of Pristionchus species.</title>
        <authorList>
            <person name="Yoshida K."/>
            <person name="Sommer R.J."/>
        </authorList>
    </citation>
    <scope>NUCLEOTIDE SEQUENCE</scope>
    <source>
        <strain evidence="2">RS5133</strain>
    </source>
</reference>
<feature type="region of interest" description="Disordered" evidence="1">
    <location>
        <begin position="22"/>
        <end position="60"/>
    </location>
</feature>
<name>A0AAV5V5V9_9BILA</name>
<comment type="caution">
    <text evidence="2">The sequence shown here is derived from an EMBL/GenBank/DDBJ whole genome shotgun (WGS) entry which is preliminary data.</text>
</comment>
<feature type="non-terminal residue" evidence="2">
    <location>
        <position position="1"/>
    </location>
</feature>
<keyword evidence="3" id="KW-1185">Reference proteome</keyword>
<evidence type="ECO:0000313" key="2">
    <source>
        <dbReference type="EMBL" id="GMT13733.1"/>
    </source>
</evidence>
<protein>
    <submittedName>
        <fullName evidence="2">Uncharacterized protein</fullName>
    </submittedName>
</protein>
<feature type="non-terminal residue" evidence="2">
    <location>
        <position position="60"/>
    </location>
</feature>
<organism evidence="2 3">
    <name type="scientific">Pristionchus fissidentatus</name>
    <dbReference type="NCBI Taxonomy" id="1538716"/>
    <lineage>
        <taxon>Eukaryota</taxon>
        <taxon>Metazoa</taxon>
        <taxon>Ecdysozoa</taxon>
        <taxon>Nematoda</taxon>
        <taxon>Chromadorea</taxon>
        <taxon>Rhabditida</taxon>
        <taxon>Rhabditina</taxon>
        <taxon>Diplogasteromorpha</taxon>
        <taxon>Diplogasteroidea</taxon>
        <taxon>Neodiplogasteridae</taxon>
        <taxon>Pristionchus</taxon>
    </lineage>
</organism>